<comment type="caution">
    <text evidence="1">The sequence shown here is derived from an EMBL/GenBank/DDBJ whole genome shotgun (WGS) entry which is preliminary data.</text>
</comment>
<dbReference type="AlphaFoldDB" id="A0A0F9GKE4"/>
<sequence length="59" mass="6972">MCKGCDVLTLRMTRKIFEHLQRLLANNKLIDGDEEIQITLEEVMTPELTLWATRRKREA</sequence>
<organism evidence="1">
    <name type="scientific">marine sediment metagenome</name>
    <dbReference type="NCBI Taxonomy" id="412755"/>
    <lineage>
        <taxon>unclassified sequences</taxon>
        <taxon>metagenomes</taxon>
        <taxon>ecological metagenomes</taxon>
    </lineage>
</organism>
<name>A0A0F9GKE4_9ZZZZ</name>
<accession>A0A0F9GKE4</accession>
<reference evidence="1" key="1">
    <citation type="journal article" date="2015" name="Nature">
        <title>Complex archaea that bridge the gap between prokaryotes and eukaryotes.</title>
        <authorList>
            <person name="Spang A."/>
            <person name="Saw J.H."/>
            <person name="Jorgensen S.L."/>
            <person name="Zaremba-Niedzwiedzka K."/>
            <person name="Martijn J."/>
            <person name="Lind A.E."/>
            <person name="van Eijk R."/>
            <person name="Schleper C."/>
            <person name="Guy L."/>
            <person name="Ettema T.J."/>
        </authorList>
    </citation>
    <scope>NUCLEOTIDE SEQUENCE</scope>
</reference>
<evidence type="ECO:0000313" key="1">
    <source>
        <dbReference type="EMBL" id="KKL69865.1"/>
    </source>
</evidence>
<gene>
    <name evidence="1" type="ORF">LCGC14_2110630</name>
</gene>
<dbReference type="EMBL" id="LAZR01026078">
    <property type="protein sequence ID" value="KKL69865.1"/>
    <property type="molecule type" value="Genomic_DNA"/>
</dbReference>
<protein>
    <submittedName>
        <fullName evidence="1">Uncharacterized protein</fullName>
    </submittedName>
</protein>
<proteinExistence type="predicted"/>